<name>A0ACC2NH99_9HYME</name>
<protein>
    <submittedName>
        <fullName evidence="1">Uncharacterized protein</fullName>
    </submittedName>
</protein>
<evidence type="ECO:0000313" key="1">
    <source>
        <dbReference type="EMBL" id="KAJ8670288.1"/>
    </source>
</evidence>
<dbReference type="EMBL" id="CM056743">
    <property type="protein sequence ID" value="KAJ8670288.1"/>
    <property type="molecule type" value="Genomic_DNA"/>
</dbReference>
<organism evidence="1 2">
    <name type="scientific">Eretmocerus hayati</name>
    <dbReference type="NCBI Taxonomy" id="131215"/>
    <lineage>
        <taxon>Eukaryota</taxon>
        <taxon>Metazoa</taxon>
        <taxon>Ecdysozoa</taxon>
        <taxon>Arthropoda</taxon>
        <taxon>Hexapoda</taxon>
        <taxon>Insecta</taxon>
        <taxon>Pterygota</taxon>
        <taxon>Neoptera</taxon>
        <taxon>Endopterygota</taxon>
        <taxon>Hymenoptera</taxon>
        <taxon>Apocrita</taxon>
        <taxon>Proctotrupomorpha</taxon>
        <taxon>Chalcidoidea</taxon>
        <taxon>Aphelinidae</taxon>
        <taxon>Aphelininae</taxon>
        <taxon>Eretmocerus</taxon>
    </lineage>
</organism>
<comment type="caution">
    <text evidence="1">The sequence shown here is derived from an EMBL/GenBank/DDBJ whole genome shotgun (WGS) entry which is preliminary data.</text>
</comment>
<accession>A0ACC2NH99</accession>
<evidence type="ECO:0000313" key="2">
    <source>
        <dbReference type="Proteomes" id="UP001239111"/>
    </source>
</evidence>
<reference evidence="1" key="1">
    <citation type="submission" date="2023-04" db="EMBL/GenBank/DDBJ databases">
        <title>A chromosome-level genome assembly of the parasitoid wasp Eretmocerus hayati.</title>
        <authorList>
            <person name="Zhong Y."/>
            <person name="Liu S."/>
            <person name="Liu Y."/>
        </authorList>
    </citation>
    <scope>NUCLEOTIDE SEQUENCE</scope>
    <source>
        <strain evidence="1">ZJU_SS_LIU_2023</strain>
    </source>
</reference>
<gene>
    <name evidence="1" type="ORF">QAD02_001547</name>
</gene>
<keyword evidence="2" id="KW-1185">Reference proteome</keyword>
<proteinExistence type="predicted"/>
<sequence length="440" mass="52079">MHVARRLFFIVCKLLSRVKLRHLCIGLGTVLILDYFGAFTHFFEVPYTDNFNYPYEGDIHEFISALRHNEKPEVPPINQYEYSFIHDIKDKCIDPESENLRVVILVKSAIENSKRRTAIRNSWGFEKRFSDVPMRTIFLLGVHPDDEESTVAIEFESKKYQDIVQANFIDAYYNNTIKTMIGFKWVMKYCSNSKFFMFVDDDMYVSVKNILRFLRNPAFYPEYLTDAVKLRDVEHLKNRFKRSIPEEKTTINNSDSVNHLSESTHPVRVLDQRGDVKNASDYISESLPAKNFKSLTDYKSRKKRQVFDFELPDHVRLFSGYVFVSAPHRHKSSKWYVSLKEYPYHLWPPYVTAGSYILSKEALIDMYYASMYTKHFRFDDIFLGIVAKKAGIEPFHCEEFHFYKKDYTRYNYKYVISSHGYDNPEELLHVWNEQKSLGNA</sequence>
<dbReference type="Proteomes" id="UP001239111">
    <property type="component" value="Chromosome 3"/>
</dbReference>